<dbReference type="Proteomes" id="UP000631114">
    <property type="component" value="Unassembled WGS sequence"/>
</dbReference>
<evidence type="ECO:0000256" key="3">
    <source>
        <dbReference type="ARBA" id="ARBA00022723"/>
    </source>
</evidence>
<dbReference type="GO" id="GO:0016301">
    <property type="term" value="F:kinase activity"/>
    <property type="evidence" value="ECO:0007669"/>
    <property type="project" value="UniProtKB-KW"/>
</dbReference>
<evidence type="ECO:0000256" key="1">
    <source>
        <dbReference type="ARBA" id="ARBA00001946"/>
    </source>
</evidence>
<evidence type="ECO:0000256" key="5">
    <source>
        <dbReference type="ARBA" id="ARBA00022777"/>
    </source>
</evidence>
<dbReference type="OrthoDB" id="6123450at2759"/>
<dbReference type="InterPro" id="IPR054481">
    <property type="entry name" value="GWD1_pHisD"/>
</dbReference>
<dbReference type="PANTHER" id="PTHR46999:SF1">
    <property type="entry name" value="ALPHA-GLUCAN WATER DIKINASE 1, CHLOROPLASTIC"/>
    <property type="match status" value="1"/>
</dbReference>
<keyword evidence="10" id="KW-1185">Reference proteome</keyword>
<keyword evidence="3" id="KW-0479">Metal-binding</keyword>
<dbReference type="EMBL" id="JADFTS010000009">
    <property type="protein sequence ID" value="KAF9587707.1"/>
    <property type="molecule type" value="Genomic_DNA"/>
</dbReference>
<feature type="non-terminal residue" evidence="9">
    <location>
        <position position="205"/>
    </location>
</feature>
<evidence type="ECO:0000256" key="7">
    <source>
        <dbReference type="ARBA" id="ARBA00022842"/>
    </source>
</evidence>
<reference evidence="9 10" key="1">
    <citation type="submission" date="2020-10" db="EMBL/GenBank/DDBJ databases">
        <title>The Coptis chinensis genome and diversification of protoberbering-type alkaloids.</title>
        <authorList>
            <person name="Wang B."/>
            <person name="Shu S."/>
            <person name="Song C."/>
            <person name="Liu Y."/>
        </authorList>
    </citation>
    <scope>NUCLEOTIDE SEQUENCE [LARGE SCALE GENOMIC DNA]</scope>
    <source>
        <strain evidence="9">HL-2020</strain>
        <tissue evidence="9">Leaf</tissue>
    </source>
</reference>
<dbReference type="AlphaFoldDB" id="A0A835LCR5"/>
<sequence length="205" mass="22618">MPPRPLFNQGMRSYDRHSGPFAPVDYSSIYEQKAKGSKMGMGGKFGSVLQRSAEYLGSLLGVDQSAVNIFTEEIIRAGSVASLSSLVNRLDHVGGHQPVEAVGYVVVVDEPLSFVENKSYEKPTVLVARSVRGEEEILDGAVAILAFDMPDVLSHVYVRARNSKFRLFPWQVCFATCFDPNILNDLMEKEGKLAQLKPTSTNIVY</sequence>
<keyword evidence="5" id="KW-0418">Kinase</keyword>
<feature type="domain" description="Alpha-glucan water dikinase phosphohistidine-like" evidence="8">
    <location>
        <begin position="98"/>
        <end position="205"/>
    </location>
</feature>
<keyword evidence="7" id="KW-0460">Magnesium</keyword>
<name>A0A835LCR5_9MAGN</name>
<evidence type="ECO:0000313" key="9">
    <source>
        <dbReference type="EMBL" id="KAF9587707.1"/>
    </source>
</evidence>
<protein>
    <recommendedName>
        <fullName evidence="8">Alpha-glucan water dikinase phosphohistidine-like domain-containing protein</fullName>
    </recommendedName>
</protein>
<keyword evidence="4" id="KW-0547">Nucleotide-binding</keyword>
<dbReference type="PANTHER" id="PTHR46999">
    <property type="entry name" value="ALPHA-GLUCAN WATER DIKINASE 1, CHLOROPLASTIC-RELATED"/>
    <property type="match status" value="1"/>
</dbReference>
<organism evidence="9 10">
    <name type="scientific">Coptis chinensis</name>
    <dbReference type="NCBI Taxonomy" id="261450"/>
    <lineage>
        <taxon>Eukaryota</taxon>
        <taxon>Viridiplantae</taxon>
        <taxon>Streptophyta</taxon>
        <taxon>Embryophyta</taxon>
        <taxon>Tracheophyta</taxon>
        <taxon>Spermatophyta</taxon>
        <taxon>Magnoliopsida</taxon>
        <taxon>Ranunculales</taxon>
        <taxon>Ranunculaceae</taxon>
        <taxon>Coptidoideae</taxon>
        <taxon>Coptis</taxon>
    </lineage>
</organism>
<dbReference type="GO" id="GO:0046872">
    <property type="term" value="F:metal ion binding"/>
    <property type="evidence" value="ECO:0007669"/>
    <property type="project" value="UniProtKB-KW"/>
</dbReference>
<comment type="caution">
    <text evidence="9">The sequence shown here is derived from an EMBL/GenBank/DDBJ whole genome shotgun (WGS) entry which is preliminary data.</text>
</comment>
<keyword evidence="6" id="KW-0067">ATP-binding</keyword>
<evidence type="ECO:0000313" key="10">
    <source>
        <dbReference type="Proteomes" id="UP000631114"/>
    </source>
</evidence>
<evidence type="ECO:0000256" key="6">
    <source>
        <dbReference type="ARBA" id="ARBA00022840"/>
    </source>
</evidence>
<keyword evidence="2" id="KW-0808">Transferase</keyword>
<proteinExistence type="predicted"/>
<evidence type="ECO:0000256" key="2">
    <source>
        <dbReference type="ARBA" id="ARBA00022679"/>
    </source>
</evidence>
<accession>A0A835LCR5</accession>
<comment type="cofactor">
    <cofactor evidence="1">
        <name>Mg(2+)</name>
        <dbReference type="ChEBI" id="CHEBI:18420"/>
    </cofactor>
</comment>
<evidence type="ECO:0000256" key="4">
    <source>
        <dbReference type="ARBA" id="ARBA00022741"/>
    </source>
</evidence>
<dbReference type="Pfam" id="PF22973">
    <property type="entry name" value="GWD1_pHisD"/>
    <property type="match status" value="1"/>
</dbReference>
<gene>
    <name evidence="9" type="ORF">IFM89_004684</name>
</gene>
<dbReference type="GO" id="GO:0005524">
    <property type="term" value="F:ATP binding"/>
    <property type="evidence" value="ECO:0007669"/>
    <property type="project" value="UniProtKB-KW"/>
</dbReference>
<evidence type="ECO:0000259" key="8">
    <source>
        <dbReference type="Pfam" id="PF22973"/>
    </source>
</evidence>